<dbReference type="GO" id="GO:0006355">
    <property type="term" value="P:regulation of DNA-templated transcription"/>
    <property type="evidence" value="ECO:0007669"/>
    <property type="project" value="InterPro"/>
</dbReference>
<keyword evidence="8" id="KW-1185">Reference proteome</keyword>
<keyword evidence="1" id="KW-0805">Transcription regulation</keyword>
<dbReference type="Pfam" id="PF00196">
    <property type="entry name" value="GerE"/>
    <property type="match status" value="1"/>
</dbReference>
<dbReference type="PANTHER" id="PTHR44688">
    <property type="entry name" value="DNA-BINDING TRANSCRIPTIONAL ACTIVATOR DEVR_DOSR"/>
    <property type="match status" value="1"/>
</dbReference>
<dbReference type="Gene3D" id="3.30.450.20">
    <property type="entry name" value="PAS domain"/>
    <property type="match status" value="1"/>
</dbReference>
<feature type="domain" description="HTH luxR-type" evidence="4">
    <location>
        <begin position="187"/>
        <end position="252"/>
    </location>
</feature>
<dbReference type="AlphaFoldDB" id="A0A7D7LSM2"/>
<gene>
    <name evidence="6" type="ORF">H1R16_09435</name>
    <name evidence="5" type="ORF">H2507_06005</name>
</gene>
<evidence type="ECO:0000313" key="5">
    <source>
        <dbReference type="EMBL" id="MBA5246715.1"/>
    </source>
</evidence>
<evidence type="ECO:0000256" key="1">
    <source>
        <dbReference type="ARBA" id="ARBA00023015"/>
    </source>
</evidence>
<dbReference type="EMBL" id="JACEUX010000002">
    <property type="protein sequence ID" value="MBA5246715.1"/>
    <property type="molecule type" value="Genomic_DNA"/>
</dbReference>
<dbReference type="CDD" id="cd06170">
    <property type="entry name" value="LuxR_C_like"/>
    <property type="match status" value="1"/>
</dbReference>
<keyword evidence="2" id="KW-0238">DNA-binding</keyword>
<evidence type="ECO:0000313" key="8">
    <source>
        <dbReference type="Proteomes" id="UP000539710"/>
    </source>
</evidence>
<proteinExistence type="predicted"/>
<sequence length="254" mass="29284">MKFPAADDFFLTQNIVNELTDAEAAQSTDFLQVVKAFENTTYQSMYVIDYLKQGFDYVSDNRLFLCGRTPEEIVAMGYEFYIHHAPTQDQELLLKINEVGFKFYDDIPVADRKQYSITYDFHLITAEKRKILVNHKYTPIFLTDEGKIWKALCIFSLSNNTEAGNIQIQRQGSNIIHGYDEVSEVWKTREKVNLSSRETEILMYASQGLSINEIGDKMCIAPDTVKFHRKKLFEKLEVPNISQAIAVATSYKLI</sequence>
<dbReference type="RefSeq" id="WP_181886836.1">
    <property type="nucleotide sequence ID" value="NZ_CP059472.1"/>
</dbReference>
<dbReference type="KEGG" id="cbau:H1R16_09435"/>
<reference evidence="8" key="2">
    <citation type="submission" date="2020-07" db="EMBL/GenBank/DDBJ databases">
        <title>Flavobacterium sp. xlx-214.</title>
        <authorList>
            <person name="Yang C."/>
        </authorList>
    </citation>
    <scope>NUCLEOTIDE SEQUENCE [LARGE SCALE GENOMIC DNA]</scope>
    <source>
        <strain evidence="8">CX-624</strain>
    </source>
</reference>
<reference evidence="6 7" key="1">
    <citation type="submission" date="2020-07" db="EMBL/GenBank/DDBJ databases">
        <title>Chryseobacterium sp.cx-624.</title>
        <authorList>
            <person name="Yang C."/>
        </authorList>
    </citation>
    <scope>NUCLEOTIDE SEQUENCE [LARGE SCALE GENOMIC DNA]</scope>
    <source>
        <strain evidence="6">Cx-624</strain>
        <strain evidence="7">cx-624</strain>
    </source>
</reference>
<accession>A0A7D7LSM2</accession>
<evidence type="ECO:0000259" key="4">
    <source>
        <dbReference type="PROSITE" id="PS50043"/>
    </source>
</evidence>
<evidence type="ECO:0000313" key="6">
    <source>
        <dbReference type="EMBL" id="QMS97935.1"/>
    </source>
</evidence>
<dbReference type="SUPFAM" id="SSF46894">
    <property type="entry name" value="C-terminal effector domain of the bipartite response regulators"/>
    <property type="match status" value="1"/>
</dbReference>
<evidence type="ECO:0000313" key="7">
    <source>
        <dbReference type="Proteomes" id="UP000515349"/>
    </source>
</evidence>
<reference evidence="5" key="3">
    <citation type="submission" date="2020-07" db="EMBL/GenBank/DDBJ databases">
        <authorList>
            <person name="Yang C."/>
        </authorList>
    </citation>
    <scope>NUCLEOTIDE SEQUENCE</scope>
    <source>
        <strain evidence="5">Cx-624</strain>
    </source>
</reference>
<protein>
    <submittedName>
        <fullName evidence="6">Helix-turn-helix transcriptional regulator</fullName>
    </submittedName>
</protein>
<dbReference type="GO" id="GO:0003677">
    <property type="term" value="F:DNA binding"/>
    <property type="evidence" value="ECO:0007669"/>
    <property type="project" value="UniProtKB-KW"/>
</dbReference>
<evidence type="ECO:0000256" key="3">
    <source>
        <dbReference type="ARBA" id="ARBA00023163"/>
    </source>
</evidence>
<dbReference type="PRINTS" id="PR00038">
    <property type="entry name" value="HTHLUXR"/>
</dbReference>
<dbReference type="Gene3D" id="1.10.10.10">
    <property type="entry name" value="Winged helix-like DNA-binding domain superfamily/Winged helix DNA-binding domain"/>
    <property type="match status" value="1"/>
</dbReference>
<evidence type="ECO:0000256" key="2">
    <source>
        <dbReference type="ARBA" id="ARBA00023125"/>
    </source>
</evidence>
<dbReference type="Proteomes" id="UP000539710">
    <property type="component" value="Unassembled WGS sequence"/>
</dbReference>
<dbReference type="InterPro" id="IPR000792">
    <property type="entry name" value="Tscrpt_reg_LuxR_C"/>
</dbReference>
<dbReference type="Proteomes" id="UP000515349">
    <property type="component" value="Chromosome"/>
</dbReference>
<dbReference type="PANTHER" id="PTHR44688:SF16">
    <property type="entry name" value="DNA-BINDING TRANSCRIPTIONAL ACTIVATOR DEVR_DOSR"/>
    <property type="match status" value="1"/>
</dbReference>
<dbReference type="EMBL" id="CP059472">
    <property type="protein sequence ID" value="QMS97935.1"/>
    <property type="molecule type" value="Genomic_DNA"/>
</dbReference>
<name>A0A7D7LSM2_9FLAO</name>
<dbReference type="PROSITE" id="PS50043">
    <property type="entry name" value="HTH_LUXR_2"/>
    <property type="match status" value="1"/>
</dbReference>
<dbReference type="SMART" id="SM00421">
    <property type="entry name" value="HTH_LUXR"/>
    <property type="match status" value="1"/>
</dbReference>
<dbReference type="InterPro" id="IPR016032">
    <property type="entry name" value="Sig_transdc_resp-reg_C-effctor"/>
</dbReference>
<organism evidence="6 7">
    <name type="scientific">Marnyiella aurantia</name>
    <dbReference type="NCBI Taxonomy" id="2758037"/>
    <lineage>
        <taxon>Bacteria</taxon>
        <taxon>Pseudomonadati</taxon>
        <taxon>Bacteroidota</taxon>
        <taxon>Flavobacteriia</taxon>
        <taxon>Flavobacteriales</taxon>
        <taxon>Weeksellaceae</taxon>
        <taxon>Marnyiella</taxon>
    </lineage>
</organism>
<keyword evidence="3" id="KW-0804">Transcription</keyword>
<dbReference type="InterPro" id="IPR036388">
    <property type="entry name" value="WH-like_DNA-bd_sf"/>
</dbReference>